<dbReference type="Gene3D" id="3.40.50.720">
    <property type="entry name" value="NAD(P)-binding Rossmann-like Domain"/>
    <property type="match status" value="1"/>
</dbReference>
<dbReference type="PIRSF" id="PIRSF001439">
    <property type="entry name" value="CryM"/>
    <property type="match status" value="1"/>
</dbReference>
<dbReference type="EMBL" id="JAPJDO010000034">
    <property type="protein sequence ID" value="MCX2940174.1"/>
    <property type="molecule type" value="Genomic_DNA"/>
</dbReference>
<organism evidence="1 2">
    <name type="scientific">Mycobacterium pinniadriaticum</name>
    <dbReference type="NCBI Taxonomy" id="2994102"/>
    <lineage>
        <taxon>Bacteria</taxon>
        <taxon>Bacillati</taxon>
        <taxon>Actinomycetota</taxon>
        <taxon>Actinomycetes</taxon>
        <taxon>Mycobacteriales</taxon>
        <taxon>Mycobacteriaceae</taxon>
        <taxon>Mycobacterium</taxon>
    </lineage>
</organism>
<dbReference type="PANTHER" id="PTHR13812:SF19">
    <property type="entry name" value="KETIMINE REDUCTASE MU-CRYSTALLIN"/>
    <property type="match status" value="1"/>
</dbReference>
<dbReference type="InterPro" id="IPR003462">
    <property type="entry name" value="ODC_Mu_crystall"/>
</dbReference>
<protein>
    <submittedName>
        <fullName evidence="1">Ornithine cyclodeaminase family protein</fullName>
    </submittedName>
</protein>
<dbReference type="Gene3D" id="3.30.1780.10">
    <property type="entry name" value="ornithine cyclodeaminase, domain 1"/>
    <property type="match status" value="1"/>
</dbReference>
<dbReference type="Proteomes" id="UP001300745">
    <property type="component" value="Unassembled WGS sequence"/>
</dbReference>
<dbReference type="PANTHER" id="PTHR13812">
    <property type="entry name" value="KETIMINE REDUCTASE MU-CRYSTALLIN"/>
    <property type="match status" value="1"/>
</dbReference>
<accession>A0ABT3SKY0</accession>
<reference evidence="1 2" key="1">
    <citation type="submission" date="2022-11" db="EMBL/GenBank/DDBJ databases">
        <title>Mycobacterium sp. nov.</title>
        <authorList>
            <person name="Papic B."/>
            <person name="Spicic S."/>
            <person name="Duvnjak S."/>
        </authorList>
    </citation>
    <scope>NUCLEOTIDE SEQUENCE [LARGE SCALE GENOMIC DNA]</scope>
    <source>
        <strain evidence="1 2">CVI_P4</strain>
    </source>
</reference>
<name>A0ABT3SKY0_9MYCO</name>
<dbReference type="RefSeq" id="WP_265999995.1">
    <property type="nucleotide sequence ID" value="NZ_JAPJDN010000034.1"/>
</dbReference>
<evidence type="ECO:0000313" key="2">
    <source>
        <dbReference type="Proteomes" id="UP001300745"/>
    </source>
</evidence>
<proteinExistence type="predicted"/>
<dbReference type="InterPro" id="IPR036291">
    <property type="entry name" value="NAD(P)-bd_dom_sf"/>
</dbReference>
<dbReference type="Pfam" id="PF02423">
    <property type="entry name" value="OCD_Mu_crystall"/>
    <property type="match status" value="1"/>
</dbReference>
<dbReference type="InterPro" id="IPR023401">
    <property type="entry name" value="ODC_N"/>
</dbReference>
<evidence type="ECO:0000313" key="1">
    <source>
        <dbReference type="EMBL" id="MCX2940174.1"/>
    </source>
</evidence>
<keyword evidence="2" id="KW-1185">Reference proteome</keyword>
<gene>
    <name evidence="1" type="ORF">ORI27_26105</name>
</gene>
<dbReference type="SUPFAM" id="SSF51735">
    <property type="entry name" value="NAD(P)-binding Rossmann-fold domains"/>
    <property type="match status" value="1"/>
</dbReference>
<comment type="caution">
    <text evidence="1">The sequence shown here is derived from an EMBL/GenBank/DDBJ whole genome shotgun (WGS) entry which is preliminary data.</text>
</comment>
<sequence>MTLLLSDADVRVTADMPRLVDAVETVLREEHDGLITMPPRVNVASDGTVLRLMPAHLAGSNLMGYKSFHGSLAKGVRYLIVLMRADDGDILALVDAALLTGLRTGATSAVATRHLTHPGSADVAVIGSGLEAETNLAGVAAVRPVQRVRVFSPNPQRRAAFAGRAGASLGVEAVATATAQEAVTGADIVIVATNTGPHGPVAYRGAWIEPGQHIVSVGATSPFLRELDEECFDRLEHVVFDASPTQVFEESGDLIALTDASRSRLAGASVLSEVVAHGFDRGADAVTLFKSVGTAAQDLAAAKVVYDTAVQRGIGREIGVLADVKQF</sequence>